<evidence type="ECO:0000259" key="5">
    <source>
        <dbReference type="PROSITE" id="PS50893"/>
    </source>
</evidence>
<dbReference type="EMBL" id="BSTI01000024">
    <property type="protein sequence ID" value="GLY70573.1"/>
    <property type="molecule type" value="Genomic_DNA"/>
</dbReference>
<dbReference type="CDD" id="cd03268">
    <property type="entry name" value="ABC_BcrA_bacitracin_resist"/>
    <property type="match status" value="1"/>
</dbReference>
<keyword evidence="2" id="KW-0813">Transport</keyword>
<feature type="domain" description="ABC transporter" evidence="5">
    <location>
        <begin position="7"/>
        <end position="231"/>
    </location>
</feature>
<protein>
    <submittedName>
        <fullName evidence="6">ABC transporter ATP-binding protein</fullName>
    </submittedName>
</protein>
<dbReference type="Proteomes" id="UP001165136">
    <property type="component" value="Unassembled WGS sequence"/>
</dbReference>
<dbReference type="InterPro" id="IPR027417">
    <property type="entry name" value="P-loop_NTPase"/>
</dbReference>
<dbReference type="SUPFAM" id="SSF52540">
    <property type="entry name" value="P-loop containing nucleoside triphosphate hydrolases"/>
    <property type="match status" value="1"/>
</dbReference>
<comment type="caution">
    <text evidence="6">The sequence shown here is derived from an EMBL/GenBank/DDBJ whole genome shotgun (WGS) entry which is preliminary data.</text>
</comment>
<keyword evidence="7" id="KW-1185">Reference proteome</keyword>
<dbReference type="GO" id="GO:0016887">
    <property type="term" value="F:ATP hydrolysis activity"/>
    <property type="evidence" value="ECO:0007669"/>
    <property type="project" value="InterPro"/>
</dbReference>
<dbReference type="PANTHER" id="PTHR43335">
    <property type="entry name" value="ABC TRANSPORTER, ATP-BINDING PROTEIN"/>
    <property type="match status" value="1"/>
</dbReference>
<accession>A0A9W6R833</accession>
<dbReference type="PROSITE" id="PS00211">
    <property type="entry name" value="ABC_TRANSPORTER_1"/>
    <property type="match status" value="1"/>
</dbReference>
<organism evidence="6 7">
    <name type="scientific">Amycolatopsis taiwanensis</name>
    <dbReference type="NCBI Taxonomy" id="342230"/>
    <lineage>
        <taxon>Bacteria</taxon>
        <taxon>Bacillati</taxon>
        <taxon>Actinomycetota</taxon>
        <taxon>Actinomycetes</taxon>
        <taxon>Pseudonocardiales</taxon>
        <taxon>Pseudonocardiaceae</taxon>
        <taxon>Amycolatopsis</taxon>
    </lineage>
</organism>
<keyword evidence="4 6" id="KW-0067">ATP-binding</keyword>
<dbReference type="Pfam" id="PF00005">
    <property type="entry name" value="ABC_tran"/>
    <property type="match status" value="1"/>
</dbReference>
<dbReference type="Gene3D" id="3.40.50.300">
    <property type="entry name" value="P-loop containing nucleotide triphosphate hydrolases"/>
    <property type="match status" value="1"/>
</dbReference>
<dbReference type="AlphaFoldDB" id="A0A9W6R833"/>
<dbReference type="PROSITE" id="PS50893">
    <property type="entry name" value="ABC_TRANSPORTER_2"/>
    <property type="match status" value="1"/>
</dbReference>
<evidence type="ECO:0000256" key="1">
    <source>
        <dbReference type="ARBA" id="ARBA00005417"/>
    </source>
</evidence>
<keyword evidence="3" id="KW-0547">Nucleotide-binding</keyword>
<dbReference type="PANTHER" id="PTHR43335:SF4">
    <property type="entry name" value="ABC TRANSPORTER, ATP-BINDING PROTEIN"/>
    <property type="match status" value="1"/>
</dbReference>
<evidence type="ECO:0000256" key="4">
    <source>
        <dbReference type="ARBA" id="ARBA00022840"/>
    </source>
</evidence>
<dbReference type="InterPro" id="IPR003593">
    <property type="entry name" value="AAA+_ATPase"/>
</dbReference>
<reference evidence="6" key="1">
    <citation type="submission" date="2023-03" db="EMBL/GenBank/DDBJ databases">
        <title>Amycolatopsis taiwanensis NBRC 103393.</title>
        <authorList>
            <person name="Ichikawa N."/>
            <person name="Sato H."/>
            <person name="Tonouchi N."/>
        </authorList>
    </citation>
    <scope>NUCLEOTIDE SEQUENCE</scope>
    <source>
        <strain evidence="6">NBRC 103393</strain>
    </source>
</reference>
<evidence type="ECO:0000313" key="6">
    <source>
        <dbReference type="EMBL" id="GLY70573.1"/>
    </source>
</evidence>
<evidence type="ECO:0000256" key="3">
    <source>
        <dbReference type="ARBA" id="ARBA00022741"/>
    </source>
</evidence>
<dbReference type="GO" id="GO:0005524">
    <property type="term" value="F:ATP binding"/>
    <property type="evidence" value="ECO:0007669"/>
    <property type="project" value="UniProtKB-KW"/>
</dbReference>
<evidence type="ECO:0000313" key="7">
    <source>
        <dbReference type="Proteomes" id="UP001165136"/>
    </source>
</evidence>
<dbReference type="RefSeq" id="WP_285489728.1">
    <property type="nucleotide sequence ID" value="NZ_BSTI01000024.1"/>
</dbReference>
<dbReference type="SMART" id="SM00382">
    <property type="entry name" value="AAA"/>
    <property type="match status" value="1"/>
</dbReference>
<proteinExistence type="inferred from homology"/>
<sequence>MVIEHLVETAGLTKRYGEQLALYGVDLAVRRGEVYGFLGPNGAGKTTTLRILLGLVKPTAGRVRVLDAGPGNPAALARIGMLVESAAFYPYLSGRDNLRAFARYCRVPDAKADEVLEIVGLSDRAGDRFSAYSLGMKQRLGLAAALLKEPELLILDEPTNGLDPQGMADMRVLIRQLGCGNRTVLLSSHLLGEVQQVCDRVGMINEGRLVREGTVDELRGGSMLTVRAEPLGQARVLAERMFGADRVSVHENELRLSAEEDDAVRINRELVLAGVAVRALIWVERSLEEIFFEVTEQTGRELTKEGA</sequence>
<gene>
    <name evidence="6" type="ORF">Atai01_71920</name>
</gene>
<dbReference type="InterPro" id="IPR017871">
    <property type="entry name" value="ABC_transporter-like_CS"/>
</dbReference>
<name>A0A9W6R833_9PSEU</name>
<evidence type="ECO:0000256" key="2">
    <source>
        <dbReference type="ARBA" id="ARBA00022448"/>
    </source>
</evidence>
<dbReference type="InterPro" id="IPR003439">
    <property type="entry name" value="ABC_transporter-like_ATP-bd"/>
</dbReference>
<comment type="similarity">
    <text evidence="1">Belongs to the ABC transporter superfamily.</text>
</comment>